<comment type="function">
    <text evidence="3">Antitoxin component of a type II toxin-antitoxin (TA) system.</text>
</comment>
<keyword evidence="5" id="KW-1185">Reference proteome</keyword>
<dbReference type="HOGENOM" id="CLU_200885_0_1_2"/>
<sequence>MGEIIEVVYENGVLKPLKPLKLREGQRLRVRIYRGDFLELAREMRGELTRERFEEDPTDYLLRLREEET</sequence>
<proteinExistence type="inferred from homology"/>
<dbReference type="GeneID" id="13038475"/>
<dbReference type="KEGG" id="thm:CL1_0778"/>
<dbReference type="Gene3D" id="4.10.1150.10">
    <property type="entry name" value="AF2212/PG0164-like"/>
    <property type="match status" value="1"/>
</dbReference>
<protein>
    <recommendedName>
        <fullName evidence="3">Antitoxin</fullName>
    </recommendedName>
</protein>
<dbReference type="Pfam" id="PF01954">
    <property type="entry name" value="AF2212-like"/>
    <property type="match status" value="1"/>
</dbReference>
<dbReference type="EMBL" id="CP003651">
    <property type="protein sequence ID" value="AFL94983.1"/>
    <property type="molecule type" value="Genomic_DNA"/>
</dbReference>
<accession>I3ZTE9</accession>
<dbReference type="AlphaFoldDB" id="I3ZTE9"/>
<reference evidence="4 5" key="1">
    <citation type="journal article" date="2012" name="J. Bacteriol.">
        <title>Complete Genome Sequence of the Hyperthermophilic Archaeon Thermococcus sp. Strain CL1, Isolated from a Paralvinella sp. Polychaete Worm Collected from a Hydrothermal Vent.</title>
        <authorList>
            <person name="Jung J.H."/>
            <person name="Holden J.F."/>
            <person name="Seo D.H."/>
            <person name="Park K.H."/>
            <person name="Shin H."/>
            <person name="Ryu S."/>
            <person name="Lee J.H."/>
            <person name="Park C.S."/>
        </authorList>
    </citation>
    <scope>NUCLEOTIDE SEQUENCE [LARGE SCALE GENOMIC DNA]</scope>
    <source>
        <strain evidence="5">DSM 27260 / KACC 17922 / CL1</strain>
    </source>
</reference>
<dbReference type="InterPro" id="IPR008203">
    <property type="entry name" value="AF2212-like"/>
</dbReference>
<evidence type="ECO:0000313" key="4">
    <source>
        <dbReference type="EMBL" id="AFL94983.1"/>
    </source>
</evidence>
<dbReference type="Proteomes" id="UP000006064">
    <property type="component" value="Chromosome"/>
</dbReference>
<keyword evidence="2 3" id="KW-1277">Toxin-antitoxin system</keyword>
<dbReference type="OrthoDB" id="102083at2157"/>
<evidence type="ECO:0000256" key="1">
    <source>
        <dbReference type="ARBA" id="ARBA00006615"/>
    </source>
</evidence>
<dbReference type="SUPFAM" id="SSF141694">
    <property type="entry name" value="AF2212/PG0164-like"/>
    <property type="match status" value="1"/>
</dbReference>
<dbReference type="STRING" id="163003.CL1_0778"/>
<dbReference type="RefSeq" id="WP_014788619.1">
    <property type="nucleotide sequence ID" value="NC_018015.1"/>
</dbReference>
<evidence type="ECO:0000256" key="3">
    <source>
        <dbReference type="RuleBase" id="RU368051"/>
    </source>
</evidence>
<dbReference type="InterPro" id="IPR024069">
    <property type="entry name" value="AF2212-like_dom_sf"/>
</dbReference>
<evidence type="ECO:0000313" key="5">
    <source>
        <dbReference type="Proteomes" id="UP000006064"/>
    </source>
</evidence>
<comment type="similarity">
    <text evidence="1 3">Belongs to the UPF0165 family.</text>
</comment>
<evidence type="ECO:0000256" key="2">
    <source>
        <dbReference type="ARBA" id="ARBA00022649"/>
    </source>
</evidence>
<name>I3ZTE9_THECF</name>
<gene>
    <name evidence="4" type="ORF">CL1_0778</name>
</gene>
<organism evidence="4 5">
    <name type="scientific">Thermococcus cleftensis (strain DSM 27260 / KACC 17922 / CL1)</name>
    <dbReference type="NCBI Taxonomy" id="163003"/>
    <lineage>
        <taxon>Archaea</taxon>
        <taxon>Methanobacteriati</taxon>
        <taxon>Methanobacteriota</taxon>
        <taxon>Thermococci</taxon>
        <taxon>Thermococcales</taxon>
        <taxon>Thermococcaceae</taxon>
        <taxon>Thermococcus</taxon>
    </lineage>
</organism>